<accession>A0AAD7XYK3</accession>
<evidence type="ECO:0000313" key="3">
    <source>
        <dbReference type="Proteomes" id="UP001234581"/>
    </source>
</evidence>
<reference evidence="2 3" key="1">
    <citation type="submission" date="2023-03" db="EMBL/GenBank/DDBJ databases">
        <title>Genome sequence of Lichtheimia ornata CBS 291.66.</title>
        <authorList>
            <person name="Mohabir J.T."/>
            <person name="Shea T.P."/>
            <person name="Kurbessoian T."/>
            <person name="Berby B."/>
            <person name="Fontaine J."/>
            <person name="Livny J."/>
            <person name="Gnirke A."/>
            <person name="Stajich J.E."/>
            <person name="Cuomo C.A."/>
        </authorList>
    </citation>
    <scope>NUCLEOTIDE SEQUENCE [LARGE SCALE GENOMIC DNA]</scope>
    <source>
        <strain evidence="2">CBS 291.66</strain>
    </source>
</reference>
<feature type="compositionally biased region" description="Basic and acidic residues" evidence="1">
    <location>
        <begin position="72"/>
        <end position="81"/>
    </location>
</feature>
<feature type="compositionally biased region" description="Low complexity" evidence="1">
    <location>
        <begin position="181"/>
        <end position="190"/>
    </location>
</feature>
<gene>
    <name evidence="2" type="ORF">O0I10_004924</name>
</gene>
<evidence type="ECO:0000313" key="2">
    <source>
        <dbReference type="EMBL" id="KAJ8659210.1"/>
    </source>
</evidence>
<name>A0AAD7XYK3_9FUNG</name>
<proteinExistence type="predicted"/>
<protein>
    <submittedName>
        <fullName evidence="2">Uncharacterized protein</fullName>
    </submittedName>
</protein>
<feature type="compositionally biased region" description="Basic residues" evidence="1">
    <location>
        <begin position="254"/>
        <end position="264"/>
    </location>
</feature>
<feature type="compositionally biased region" description="Pro residues" evidence="1">
    <location>
        <begin position="229"/>
        <end position="241"/>
    </location>
</feature>
<feature type="region of interest" description="Disordered" evidence="1">
    <location>
        <begin position="157"/>
        <end position="286"/>
    </location>
</feature>
<sequence>MLRVYSVMQLEHVWAKPMDVIIEEPQKVITTPSHAAAKLSTTSLSPSAPVMIHEEPESFDEEASSAGASPVSHDEHMHSDVESSVNEETMNTTDADHHHHHHTATTSINDTIEPVAMATQDDEITEVEEEKDNKAPAAVVEEPVAVRSYMPIKNEDYIKEQQQLPPSPVDSRYSSKRDSKISTSSSPLSSIAEERKSLSGKVASILSRTRSHKSNTIEEHGSSLDESIPAPPPLTMPPMPKPSKSAQIQAKVTAQRKRLSRTIKRTFSVHSSSSSTAAAKNKRATL</sequence>
<organism evidence="2 3">
    <name type="scientific">Lichtheimia ornata</name>
    <dbReference type="NCBI Taxonomy" id="688661"/>
    <lineage>
        <taxon>Eukaryota</taxon>
        <taxon>Fungi</taxon>
        <taxon>Fungi incertae sedis</taxon>
        <taxon>Mucoromycota</taxon>
        <taxon>Mucoromycotina</taxon>
        <taxon>Mucoromycetes</taxon>
        <taxon>Mucorales</taxon>
        <taxon>Lichtheimiaceae</taxon>
        <taxon>Lichtheimia</taxon>
    </lineage>
</organism>
<dbReference type="GeneID" id="83212337"/>
<dbReference type="RefSeq" id="XP_058344123.1">
    <property type="nucleotide sequence ID" value="XM_058484973.1"/>
</dbReference>
<feature type="compositionally biased region" description="Polar residues" evidence="1">
    <location>
        <begin position="82"/>
        <end position="91"/>
    </location>
</feature>
<dbReference type="Proteomes" id="UP001234581">
    <property type="component" value="Unassembled WGS sequence"/>
</dbReference>
<comment type="caution">
    <text evidence="2">The sequence shown here is derived from an EMBL/GenBank/DDBJ whole genome shotgun (WGS) entry which is preliminary data.</text>
</comment>
<feature type="region of interest" description="Disordered" evidence="1">
    <location>
        <begin position="55"/>
        <end position="113"/>
    </location>
</feature>
<keyword evidence="3" id="KW-1185">Reference proteome</keyword>
<dbReference type="AlphaFoldDB" id="A0AAD7XYK3"/>
<evidence type="ECO:0000256" key="1">
    <source>
        <dbReference type="SAM" id="MobiDB-lite"/>
    </source>
</evidence>
<dbReference type="EMBL" id="JARTCD010000019">
    <property type="protein sequence ID" value="KAJ8659210.1"/>
    <property type="molecule type" value="Genomic_DNA"/>
</dbReference>